<dbReference type="STRING" id="690417.IC63_03715"/>
<evidence type="ECO:0000313" key="3">
    <source>
        <dbReference type="Proteomes" id="UP000029917"/>
    </source>
</evidence>
<dbReference type="OrthoDB" id="7836441at2"/>
<protein>
    <submittedName>
        <fullName evidence="2">Uncharacterized protein</fullName>
    </submittedName>
</protein>
<evidence type="ECO:0000256" key="1">
    <source>
        <dbReference type="SAM" id="Phobius"/>
    </source>
</evidence>
<name>A0A099FFN8_9RHOB</name>
<dbReference type="RefSeq" id="WP_036716988.1">
    <property type="nucleotide sequence ID" value="NZ_JRKS01000006.1"/>
</dbReference>
<dbReference type="EMBL" id="JRKS01000006">
    <property type="protein sequence ID" value="KGJ08917.1"/>
    <property type="molecule type" value="Genomic_DNA"/>
</dbReference>
<keyword evidence="1" id="KW-1133">Transmembrane helix</keyword>
<dbReference type="AlphaFoldDB" id="A0A099FFN8"/>
<evidence type="ECO:0000313" key="2">
    <source>
        <dbReference type="EMBL" id="KGJ08917.1"/>
    </source>
</evidence>
<reference evidence="2 3" key="2">
    <citation type="submission" date="2014-10" db="EMBL/GenBank/DDBJ databases">
        <title>Paracoccus sanguinis sp. nov., isolated from clinical specimens of New York State patients.</title>
        <authorList>
            <person name="Mingle L.A."/>
            <person name="Cole J.A."/>
            <person name="Lapierre P."/>
            <person name="Musser K.A."/>
        </authorList>
    </citation>
    <scope>NUCLEOTIDE SEQUENCE [LARGE SCALE GENOMIC DNA]</scope>
    <source>
        <strain evidence="2 3">HAMBI 3106</strain>
    </source>
</reference>
<keyword evidence="3" id="KW-1185">Reference proteome</keyword>
<comment type="caution">
    <text evidence="2">The sequence shown here is derived from an EMBL/GenBank/DDBJ whole genome shotgun (WGS) entry which is preliminary data.</text>
</comment>
<dbReference type="Proteomes" id="UP000029917">
    <property type="component" value="Unassembled WGS sequence"/>
</dbReference>
<reference evidence="2 3" key="1">
    <citation type="submission" date="2014-09" db="EMBL/GenBank/DDBJ databases">
        <authorList>
            <person name="McGinnis J.M."/>
            <person name="Wolfgang W.J."/>
        </authorList>
    </citation>
    <scope>NUCLEOTIDE SEQUENCE [LARGE SCALE GENOMIC DNA]</scope>
    <source>
        <strain evidence="2 3">HAMBI 3106</strain>
    </source>
</reference>
<sequence>MSFATTLSDARVVAAMIGGAVVAGGWVVTHLLSAARDRAARAERVRDVQGALYAEIRVHVATLKGQSLPVYGAEMEAMILKADGFFPVIPTEQNDRLFGAIVENIHVLPFRVVDPVVQYYNQLATIGTMIADLRALDLARVGPQRAARMYRHYIEMKIEAIDLGEEAMAFLLAHLTGGNAAVAELSDSRQKTRLAETKAGVTAWIQTERSRLSAANIPASGRSGQ</sequence>
<gene>
    <name evidence="2" type="ORF">IC63_03715</name>
</gene>
<feature type="transmembrane region" description="Helical" evidence="1">
    <location>
        <begin position="12"/>
        <end position="32"/>
    </location>
</feature>
<organism evidence="2 3">
    <name type="scientific">Paracoccus sphaerophysae</name>
    <dbReference type="NCBI Taxonomy" id="690417"/>
    <lineage>
        <taxon>Bacteria</taxon>
        <taxon>Pseudomonadati</taxon>
        <taxon>Pseudomonadota</taxon>
        <taxon>Alphaproteobacteria</taxon>
        <taxon>Rhodobacterales</taxon>
        <taxon>Paracoccaceae</taxon>
        <taxon>Paracoccus</taxon>
    </lineage>
</organism>
<keyword evidence="1" id="KW-0812">Transmembrane</keyword>
<proteinExistence type="predicted"/>
<accession>A0A099FFN8</accession>
<keyword evidence="1" id="KW-0472">Membrane</keyword>